<protein>
    <submittedName>
        <fullName evidence="2">Uncharacterized protein</fullName>
    </submittedName>
</protein>
<dbReference type="AlphaFoldDB" id="A0A3N4J031"/>
<evidence type="ECO:0000313" key="2">
    <source>
        <dbReference type="EMBL" id="RPA89901.1"/>
    </source>
</evidence>
<evidence type="ECO:0000313" key="3">
    <source>
        <dbReference type="Proteomes" id="UP000276215"/>
    </source>
</evidence>
<keyword evidence="1" id="KW-1133">Transmembrane helix</keyword>
<organism evidence="2 3">
    <name type="scientific">Choiromyces venosus 120613-1</name>
    <dbReference type="NCBI Taxonomy" id="1336337"/>
    <lineage>
        <taxon>Eukaryota</taxon>
        <taxon>Fungi</taxon>
        <taxon>Dikarya</taxon>
        <taxon>Ascomycota</taxon>
        <taxon>Pezizomycotina</taxon>
        <taxon>Pezizomycetes</taxon>
        <taxon>Pezizales</taxon>
        <taxon>Tuberaceae</taxon>
        <taxon>Choiromyces</taxon>
    </lineage>
</organism>
<evidence type="ECO:0000256" key="1">
    <source>
        <dbReference type="SAM" id="Phobius"/>
    </source>
</evidence>
<gene>
    <name evidence="2" type="ORF">L873DRAFT_1822003</name>
</gene>
<dbReference type="Proteomes" id="UP000276215">
    <property type="component" value="Unassembled WGS sequence"/>
</dbReference>
<name>A0A3N4J031_9PEZI</name>
<feature type="non-terminal residue" evidence="2">
    <location>
        <position position="57"/>
    </location>
</feature>
<keyword evidence="3" id="KW-1185">Reference proteome</keyword>
<sequence>MCPLNRSIQGSVPEFEGCQVLLGRRGVPFFRRTCCISITPLFLSFFFIYFASRADII</sequence>
<keyword evidence="1" id="KW-0472">Membrane</keyword>
<dbReference type="EMBL" id="ML120550">
    <property type="protein sequence ID" value="RPA89901.1"/>
    <property type="molecule type" value="Genomic_DNA"/>
</dbReference>
<keyword evidence="1" id="KW-0812">Transmembrane</keyword>
<proteinExistence type="predicted"/>
<accession>A0A3N4J031</accession>
<reference evidence="2 3" key="1">
    <citation type="journal article" date="2018" name="Nat. Ecol. Evol.">
        <title>Pezizomycetes genomes reveal the molecular basis of ectomycorrhizal truffle lifestyle.</title>
        <authorList>
            <person name="Murat C."/>
            <person name="Payen T."/>
            <person name="Noel B."/>
            <person name="Kuo A."/>
            <person name="Morin E."/>
            <person name="Chen J."/>
            <person name="Kohler A."/>
            <person name="Krizsan K."/>
            <person name="Balestrini R."/>
            <person name="Da Silva C."/>
            <person name="Montanini B."/>
            <person name="Hainaut M."/>
            <person name="Levati E."/>
            <person name="Barry K.W."/>
            <person name="Belfiori B."/>
            <person name="Cichocki N."/>
            <person name="Clum A."/>
            <person name="Dockter R.B."/>
            <person name="Fauchery L."/>
            <person name="Guy J."/>
            <person name="Iotti M."/>
            <person name="Le Tacon F."/>
            <person name="Lindquist E.A."/>
            <person name="Lipzen A."/>
            <person name="Malagnac F."/>
            <person name="Mello A."/>
            <person name="Molinier V."/>
            <person name="Miyauchi S."/>
            <person name="Poulain J."/>
            <person name="Riccioni C."/>
            <person name="Rubini A."/>
            <person name="Sitrit Y."/>
            <person name="Splivallo R."/>
            <person name="Traeger S."/>
            <person name="Wang M."/>
            <person name="Zifcakova L."/>
            <person name="Wipf D."/>
            <person name="Zambonelli A."/>
            <person name="Paolocci F."/>
            <person name="Nowrousian M."/>
            <person name="Ottonello S."/>
            <person name="Baldrian P."/>
            <person name="Spatafora J.W."/>
            <person name="Henrissat B."/>
            <person name="Nagy L.G."/>
            <person name="Aury J.M."/>
            <person name="Wincker P."/>
            <person name="Grigoriev I.V."/>
            <person name="Bonfante P."/>
            <person name="Martin F.M."/>
        </authorList>
    </citation>
    <scope>NUCLEOTIDE SEQUENCE [LARGE SCALE GENOMIC DNA]</scope>
    <source>
        <strain evidence="2 3">120613-1</strain>
    </source>
</reference>
<feature type="transmembrane region" description="Helical" evidence="1">
    <location>
        <begin position="29"/>
        <end position="51"/>
    </location>
</feature>